<gene>
    <name evidence="3" type="ORF">EVOR1521_LOCUS29186</name>
</gene>
<evidence type="ECO:0000256" key="1">
    <source>
        <dbReference type="SAM" id="MobiDB-lite"/>
    </source>
</evidence>
<organism evidence="3 4">
    <name type="scientific">Effrenium voratum</name>
    <dbReference type="NCBI Taxonomy" id="2562239"/>
    <lineage>
        <taxon>Eukaryota</taxon>
        <taxon>Sar</taxon>
        <taxon>Alveolata</taxon>
        <taxon>Dinophyceae</taxon>
        <taxon>Suessiales</taxon>
        <taxon>Symbiodiniaceae</taxon>
        <taxon>Effrenium</taxon>
    </lineage>
</organism>
<comment type="caution">
    <text evidence="3">The sequence shown here is derived from an EMBL/GenBank/DDBJ whole genome shotgun (WGS) entry which is preliminary data.</text>
</comment>
<protein>
    <submittedName>
        <fullName evidence="3">Uncharacterized protein</fullName>
    </submittedName>
</protein>
<feature type="region of interest" description="Disordered" evidence="1">
    <location>
        <begin position="637"/>
        <end position="657"/>
    </location>
</feature>
<name>A0AA36JJS1_9DINO</name>
<feature type="transmembrane region" description="Helical" evidence="2">
    <location>
        <begin position="529"/>
        <end position="551"/>
    </location>
</feature>
<feature type="transmembrane region" description="Helical" evidence="2">
    <location>
        <begin position="164"/>
        <end position="185"/>
    </location>
</feature>
<feature type="region of interest" description="Disordered" evidence="1">
    <location>
        <begin position="680"/>
        <end position="1055"/>
    </location>
</feature>
<keyword evidence="2" id="KW-0812">Transmembrane</keyword>
<feature type="transmembrane region" description="Helical" evidence="2">
    <location>
        <begin position="335"/>
        <end position="354"/>
    </location>
</feature>
<keyword evidence="4" id="KW-1185">Reference proteome</keyword>
<dbReference type="InterPro" id="IPR012969">
    <property type="entry name" value="Fibrinogen_BP"/>
</dbReference>
<dbReference type="AlphaFoldDB" id="A0AA36JJS1"/>
<keyword evidence="2" id="KW-1133">Transmembrane helix</keyword>
<evidence type="ECO:0000313" key="4">
    <source>
        <dbReference type="Proteomes" id="UP001178507"/>
    </source>
</evidence>
<keyword evidence="2" id="KW-0472">Membrane</keyword>
<dbReference type="Proteomes" id="UP001178507">
    <property type="component" value="Unassembled WGS sequence"/>
</dbReference>
<feature type="transmembrane region" description="Helical" evidence="2">
    <location>
        <begin position="455"/>
        <end position="479"/>
    </location>
</feature>
<dbReference type="EMBL" id="CAUJNA010003674">
    <property type="protein sequence ID" value="CAJ1407515.1"/>
    <property type="molecule type" value="Genomic_DNA"/>
</dbReference>
<feature type="compositionally biased region" description="Low complexity" evidence="1">
    <location>
        <begin position="684"/>
        <end position="716"/>
    </location>
</feature>
<accession>A0AA36JJS1</accession>
<dbReference type="PANTHER" id="PTHR34491">
    <property type="entry name" value="A-TYPE INCLUSION PROTEIN, PUTATIVE-RELATED"/>
    <property type="match status" value="1"/>
</dbReference>
<sequence length="1055" mass="114549">MGQQASCCQEDELAVVPKEVVHHKYDDDEASGGEPDVADAANVSISVGAFPVKDIEKASPKPSPEAMPLGHMLQKPMSGSSRIEKMSQLEVDTEIVRGISLRESLKNFGRLWRWSPLDLNEEDRKELWTKSKHVKGFDMFLSHTWLTAGRWKVLTLLMRTGWHFMFFSWLIGTVLAMCLIMAGLLPMVSHWEVTAQSWTSECSMSFWVIGLGLLGGFLGLFGAVYAPDCIAPSDICFLDVVSISQTDSALMERGIYGLGGFLKVAKELRVLWSPPYLSRLWCVFELAAYRTANPNGKLTLNPLFVESVCATMALGNVMGAIVFQVTALNKMDQMFVVSAYSLGMLPMLVAVHVMRGELRLRQQLIKGLAEFDLSNAECRNDFDREFIHAGIVQWYGSKEAFTQYVRGPLRMELLGCEWHLQVPYSYLLLISLGSISSSMEQFMSMWMGNAPAGLLWSYLLAKTLATDVIWQLISLKLAITLCDRWGRHRWPGPLDLLKSILIYAVFCGCFMIGVNIGLAAWTSGLAESLGWAAMNVSIVLIGLLVMAIMMYKKKKECEALRRVTEVTDVAVNRASETIQQLDQDIQTGLAHTEEKAKELQEQINPKLKQAGDKAKTSILGAASWGAKTAIWFQSFGTSHQPDSEEESEAASSSATPKVCRSCGGKGIDYLGNPCNDCPAGKGEAASSSAGYPSAPVQPPAAASMAEASASSNGMAETVSGSPQKEEEQARTDAQEQAKKEAAEKAQREAEEKAKKQAEEAAQKAAEEKAEKEADEAAQKAAEEKAAQQAAEEKAKKEAEEAVQKAAEEKAKKEADEAAQKAAEEKAAQQAAEEKAKKEAEEAVQKAAEEKAKKEADEAAQKAAEEKAKAAQEKAKKEAEEAAQKAAEKAKKEAEEAAQKAAEEEAKKEAEEAAQKAAEEKAKKEAEEAAQKAAEEKAKKEAEEAAQKAAEEKAKKDAEEAAQKAAEEEAKKEAAEAAQKAGKEKAKKEAEEAAQKAAEEKAKKEAEEAAQKAAEEKAKKEAEEKPVGHAEQSEPGSVPAANGQGSDVDAFADLLG</sequence>
<dbReference type="PANTHER" id="PTHR34491:SF74">
    <property type="entry name" value="DUF4456 DOMAIN-CONTAINING PROTEIN"/>
    <property type="match status" value="1"/>
</dbReference>
<feature type="transmembrane region" description="Helical" evidence="2">
    <location>
        <begin position="500"/>
        <end position="523"/>
    </location>
</feature>
<reference evidence="3" key="1">
    <citation type="submission" date="2023-08" db="EMBL/GenBank/DDBJ databases">
        <authorList>
            <person name="Chen Y."/>
            <person name="Shah S."/>
            <person name="Dougan E. K."/>
            <person name="Thang M."/>
            <person name="Chan C."/>
        </authorList>
    </citation>
    <scope>NUCLEOTIDE SEQUENCE</scope>
</reference>
<evidence type="ECO:0000313" key="3">
    <source>
        <dbReference type="EMBL" id="CAJ1407515.1"/>
    </source>
</evidence>
<evidence type="ECO:0000256" key="2">
    <source>
        <dbReference type="SAM" id="Phobius"/>
    </source>
</evidence>
<proteinExistence type="predicted"/>
<dbReference type="Pfam" id="PF08017">
    <property type="entry name" value="Fibrinogen_BP"/>
    <property type="match status" value="1"/>
</dbReference>
<feature type="compositionally biased region" description="Basic and acidic residues" evidence="1">
    <location>
        <begin position="723"/>
        <end position="1031"/>
    </location>
</feature>
<feature type="transmembrane region" description="Helical" evidence="2">
    <location>
        <begin position="303"/>
        <end position="323"/>
    </location>
</feature>
<feature type="transmembrane region" description="Helical" evidence="2">
    <location>
        <begin position="205"/>
        <end position="225"/>
    </location>
</feature>